<dbReference type="Proteomes" id="UP001295684">
    <property type="component" value="Unassembled WGS sequence"/>
</dbReference>
<evidence type="ECO:0000313" key="2">
    <source>
        <dbReference type="Proteomes" id="UP001295684"/>
    </source>
</evidence>
<organism evidence="1 2">
    <name type="scientific">Euplotes crassus</name>
    <dbReference type="NCBI Taxonomy" id="5936"/>
    <lineage>
        <taxon>Eukaryota</taxon>
        <taxon>Sar</taxon>
        <taxon>Alveolata</taxon>
        <taxon>Ciliophora</taxon>
        <taxon>Intramacronucleata</taxon>
        <taxon>Spirotrichea</taxon>
        <taxon>Hypotrichia</taxon>
        <taxon>Euplotida</taxon>
        <taxon>Euplotidae</taxon>
        <taxon>Moneuplotes</taxon>
    </lineage>
</organism>
<name>A0AAD1XRN6_EUPCR</name>
<dbReference type="EMBL" id="CAMPGE010019102">
    <property type="protein sequence ID" value="CAI2377461.1"/>
    <property type="molecule type" value="Genomic_DNA"/>
</dbReference>
<gene>
    <name evidence="1" type="ORF">ECRASSUSDP1_LOCUS18847</name>
</gene>
<proteinExistence type="predicted"/>
<protein>
    <submittedName>
        <fullName evidence="1">Uncharacterized protein</fullName>
    </submittedName>
</protein>
<evidence type="ECO:0000313" key="1">
    <source>
        <dbReference type="EMBL" id="CAI2377461.1"/>
    </source>
</evidence>
<reference evidence="1" key="1">
    <citation type="submission" date="2023-07" db="EMBL/GenBank/DDBJ databases">
        <authorList>
            <consortium name="AG Swart"/>
            <person name="Singh M."/>
            <person name="Singh A."/>
            <person name="Seah K."/>
            <person name="Emmerich C."/>
        </authorList>
    </citation>
    <scope>NUCLEOTIDE SEQUENCE</scope>
    <source>
        <strain evidence="1">DP1</strain>
    </source>
</reference>
<comment type="caution">
    <text evidence="1">The sequence shown here is derived from an EMBL/GenBank/DDBJ whole genome shotgun (WGS) entry which is preliminary data.</text>
</comment>
<accession>A0AAD1XRN6</accession>
<dbReference type="AlphaFoldDB" id="A0AAD1XRN6"/>
<keyword evidence="2" id="KW-1185">Reference proteome</keyword>
<sequence>MLKEEKKIIDKMNKSMDINTLNFIKSLKIMKTFMSLYNIDPKKLIECKKNLVQGASFTIIKIFDLELKHRKEIQKLTKILKPRKIETLVLEGKRNTLYKHHENPDISRITQLTPLVTKRVCISKLRLTKSQFSRIISSSRYSRTVEFAHCAIDSEDMKINEDLEFKTECMNFRGCEIEEASDWGNHPERVSSIIEGIAKSGLARSLKTLFLGACGLTKEQIQNFLETYSLVGVEASFQSSSNMSAIEHVIKTD</sequence>